<sequence>MDMSSNIELEGLERRVLDLERQISMYERLFQTFSAKLDHHFKKYDLVLNAQQQQINVLTDVVSTMLNDQYRYAGVLRDKLAGSLDGIITTSGSIGTIQPNGSMLHTQQHTQQQHTQHQHQQERQEPQAQTGQPSRCQGESQSGGQSQQQQHTGGQQVGQEARQIPEHRRKLSKNSHGHPSSQDEDERDLTNVDAILGEFIPPQVSPDDEEMQGGSVPTAGTASSSAGAKRNGMKKHSKGPIEHKFIISNGRKSSSRGGGDAGVAGSHHVVSKRRRGDFVPHKEYEFRDDEFSTLGTDSHHGLESGAATSLTDSYSQQVDDDHPHRHQQQPQRPQPQSQSQQQQQPQQPQQQHEHQRPDSVSIPPGEESPALSSAPSSSSHLDTNVKEEQYYTHRGLKKKRKIYVGKFEFLNSPQTVMDIWKEYTEGYNGQPSLRDMELMYQTSWRRDAAVNKRFHRRKVLCKAIERGLERGYDLNDVVRVLEESRIIDSARNLKQPIGWLCQGVNIPDMFK</sequence>
<feature type="region of interest" description="Disordered" evidence="1">
    <location>
        <begin position="292"/>
        <end position="386"/>
    </location>
</feature>
<dbReference type="RefSeq" id="XP_003644632.1">
    <property type="nucleotide sequence ID" value="XM_003644584.1"/>
</dbReference>
<dbReference type="OrthoDB" id="428577at2759"/>
<dbReference type="EMBL" id="CP002498">
    <property type="protein sequence ID" value="AET37815.1"/>
    <property type="molecule type" value="Genomic_DNA"/>
</dbReference>
<dbReference type="PANTHER" id="PTHR37784:SF8">
    <property type="entry name" value="PROTEIN MSN1"/>
    <property type="match status" value="1"/>
</dbReference>
<organism evidence="3 4">
    <name type="scientific">Eremothecium cymbalariae (strain CBS 270.75 / DBVPG 7215 / KCTC 17166 / NRRL Y-17582)</name>
    <name type="common">Yeast</name>
    <dbReference type="NCBI Taxonomy" id="931890"/>
    <lineage>
        <taxon>Eukaryota</taxon>
        <taxon>Fungi</taxon>
        <taxon>Dikarya</taxon>
        <taxon>Ascomycota</taxon>
        <taxon>Saccharomycotina</taxon>
        <taxon>Saccharomycetes</taxon>
        <taxon>Saccharomycetales</taxon>
        <taxon>Saccharomycetaceae</taxon>
        <taxon>Eremothecium</taxon>
    </lineage>
</organism>
<proteinExistence type="predicted"/>
<dbReference type="GO" id="GO:0000978">
    <property type="term" value="F:RNA polymerase II cis-regulatory region sequence-specific DNA binding"/>
    <property type="evidence" value="ECO:0007669"/>
    <property type="project" value="TreeGrafter"/>
</dbReference>
<dbReference type="STRING" id="931890.G8JP15"/>
<dbReference type="Proteomes" id="UP000006790">
    <property type="component" value="Chromosome 2"/>
</dbReference>
<dbReference type="AlphaFoldDB" id="G8JP15"/>
<dbReference type="GeneID" id="11472992"/>
<dbReference type="eggNOG" id="ENOG502RNWJ">
    <property type="taxonomic scope" value="Eukaryota"/>
</dbReference>
<dbReference type="HOGENOM" id="CLU_030906_0_0_1"/>
<name>G8JP15_ERECY</name>
<feature type="compositionally biased region" description="Polar residues" evidence="1">
    <location>
        <begin position="306"/>
        <end position="317"/>
    </location>
</feature>
<feature type="region of interest" description="Disordered" evidence="1">
    <location>
        <begin position="96"/>
        <end position="186"/>
    </location>
</feature>
<keyword evidence="4" id="KW-1185">Reference proteome</keyword>
<feature type="compositionally biased region" description="Low complexity" evidence="1">
    <location>
        <begin position="105"/>
        <end position="115"/>
    </location>
</feature>
<dbReference type="PANTHER" id="PTHR37784">
    <property type="entry name" value="PROTEIN MSN1"/>
    <property type="match status" value="1"/>
</dbReference>
<dbReference type="InParanoid" id="G8JP15"/>
<feature type="compositionally biased region" description="Low complexity" evidence="1">
    <location>
        <begin position="126"/>
        <end position="159"/>
    </location>
</feature>
<dbReference type="GO" id="GO:0060963">
    <property type="term" value="P:positive regulation of ribosomal protein gene transcription by RNA polymerase II"/>
    <property type="evidence" value="ECO:0007669"/>
    <property type="project" value="TreeGrafter"/>
</dbReference>
<evidence type="ECO:0000313" key="4">
    <source>
        <dbReference type="Proteomes" id="UP000006790"/>
    </source>
</evidence>
<feature type="compositionally biased region" description="Basic residues" evidence="1">
    <location>
        <begin position="167"/>
        <end position="176"/>
    </location>
</feature>
<dbReference type="OMA" id="QPIGWLC"/>
<gene>
    <name evidence="3" type="ordered locus">Ecym_2058</name>
</gene>
<feature type="region of interest" description="Disordered" evidence="1">
    <location>
        <begin position="200"/>
        <end position="276"/>
    </location>
</feature>
<feature type="compositionally biased region" description="Low complexity" evidence="1">
    <location>
        <begin position="328"/>
        <end position="350"/>
    </location>
</feature>
<reference evidence="4" key="1">
    <citation type="journal article" date="2012" name="G3 (Bethesda)">
        <title>Pichia sorbitophila, an interspecies yeast hybrid reveals early steps of genome resolution following polyploidization.</title>
        <authorList>
            <person name="Leh Louis V."/>
            <person name="Despons L."/>
            <person name="Friedrich A."/>
            <person name="Martin T."/>
            <person name="Durrens P."/>
            <person name="Casaregola S."/>
            <person name="Neuveglise C."/>
            <person name="Fairhead C."/>
            <person name="Marck C."/>
            <person name="Cruz J.A."/>
            <person name="Straub M.L."/>
            <person name="Kugler V."/>
            <person name="Sacerdot C."/>
            <person name="Uzunov Z."/>
            <person name="Thierry A."/>
            <person name="Weiss S."/>
            <person name="Bleykasten C."/>
            <person name="De Montigny J."/>
            <person name="Jacques N."/>
            <person name="Jung P."/>
            <person name="Lemaire M."/>
            <person name="Mallet S."/>
            <person name="Morel G."/>
            <person name="Richard G.F."/>
            <person name="Sarkar A."/>
            <person name="Savel G."/>
            <person name="Schacherer J."/>
            <person name="Seret M.L."/>
            <person name="Talla E."/>
            <person name="Samson G."/>
            <person name="Jubin C."/>
            <person name="Poulain J."/>
            <person name="Vacherie B."/>
            <person name="Barbe V."/>
            <person name="Pelletier E."/>
            <person name="Sherman D.J."/>
            <person name="Westhof E."/>
            <person name="Weissenbach J."/>
            <person name="Baret P.V."/>
            <person name="Wincker P."/>
            <person name="Gaillardin C."/>
            <person name="Dujon B."/>
            <person name="Souciet J.L."/>
        </authorList>
    </citation>
    <scope>NUCLEOTIDE SEQUENCE [LARGE SCALE GENOMIC DNA]</scope>
    <source>
        <strain evidence="4">CBS 270.75 / DBVPG 7215 / KCTC 17166 / NRRL Y-17582</strain>
    </source>
</reference>
<dbReference type="KEGG" id="erc:Ecym_2058"/>
<feature type="compositionally biased region" description="Low complexity" evidence="1">
    <location>
        <begin position="368"/>
        <end position="379"/>
    </location>
</feature>
<evidence type="ECO:0000259" key="2">
    <source>
        <dbReference type="Pfam" id="PF12550"/>
    </source>
</evidence>
<dbReference type="InterPro" id="IPR052146">
    <property type="entry name" value="HOT1"/>
</dbReference>
<accession>G8JP15</accession>
<evidence type="ECO:0000256" key="1">
    <source>
        <dbReference type="SAM" id="MobiDB-lite"/>
    </source>
</evidence>
<feature type="compositionally biased region" description="Low complexity" evidence="1">
    <location>
        <begin position="213"/>
        <end position="228"/>
    </location>
</feature>
<feature type="domain" description="Transcription activator GCR1-like" evidence="2">
    <location>
        <begin position="407"/>
        <end position="485"/>
    </location>
</feature>
<protein>
    <recommendedName>
        <fullName evidence="2">Transcription activator GCR1-like domain-containing protein</fullName>
    </recommendedName>
</protein>
<dbReference type="FunCoup" id="G8JP15">
    <property type="interactions" value="236"/>
</dbReference>
<evidence type="ECO:0000313" key="3">
    <source>
        <dbReference type="EMBL" id="AET37815.1"/>
    </source>
</evidence>
<dbReference type="Pfam" id="PF12550">
    <property type="entry name" value="GCR1_C"/>
    <property type="match status" value="1"/>
</dbReference>
<dbReference type="InterPro" id="IPR022210">
    <property type="entry name" value="TF_GCR1-like"/>
</dbReference>
<dbReference type="GO" id="GO:0000981">
    <property type="term" value="F:DNA-binding transcription factor activity, RNA polymerase II-specific"/>
    <property type="evidence" value="ECO:0007669"/>
    <property type="project" value="TreeGrafter"/>
</dbReference>